<keyword evidence="1" id="KW-0393">Immunoglobulin domain</keyword>
<feature type="domain" description="Ig-like" evidence="4">
    <location>
        <begin position="44"/>
        <end position="138"/>
    </location>
</feature>
<dbReference type="SMART" id="SM00060">
    <property type="entry name" value="FN3"/>
    <property type="match status" value="2"/>
</dbReference>
<keyword evidence="7" id="KW-1185">Reference proteome</keyword>
<keyword evidence="3" id="KW-1133">Transmembrane helix</keyword>
<dbReference type="GO" id="GO:0030424">
    <property type="term" value="C:axon"/>
    <property type="evidence" value="ECO:0007669"/>
    <property type="project" value="TreeGrafter"/>
</dbReference>
<dbReference type="SUPFAM" id="SSF48726">
    <property type="entry name" value="Immunoglobulin"/>
    <property type="match status" value="2"/>
</dbReference>
<dbReference type="GO" id="GO:0007156">
    <property type="term" value="P:homophilic cell adhesion via plasma membrane adhesion molecules"/>
    <property type="evidence" value="ECO:0007669"/>
    <property type="project" value="TreeGrafter"/>
</dbReference>
<evidence type="ECO:0000259" key="5">
    <source>
        <dbReference type="PROSITE" id="PS50853"/>
    </source>
</evidence>
<dbReference type="GO" id="GO:0007411">
    <property type="term" value="P:axon guidance"/>
    <property type="evidence" value="ECO:0007669"/>
    <property type="project" value="TreeGrafter"/>
</dbReference>
<accession>A0A9N9R2S2</accession>
<evidence type="ECO:0000259" key="4">
    <source>
        <dbReference type="PROSITE" id="PS50835"/>
    </source>
</evidence>
<feature type="transmembrane region" description="Helical" evidence="3">
    <location>
        <begin position="356"/>
        <end position="382"/>
    </location>
</feature>
<keyword evidence="3" id="KW-0472">Membrane</keyword>
<dbReference type="AlphaFoldDB" id="A0A9N9R2S2"/>
<feature type="domain" description="Fibronectin type-III" evidence="5">
    <location>
        <begin position="245"/>
        <end position="350"/>
    </location>
</feature>
<dbReference type="Gene3D" id="2.60.40.10">
    <property type="entry name" value="Immunoglobulins"/>
    <property type="match status" value="4"/>
</dbReference>
<name>A0A9N9R2S2_9NEOP</name>
<dbReference type="InterPro" id="IPR013783">
    <property type="entry name" value="Ig-like_fold"/>
</dbReference>
<dbReference type="GO" id="GO:0070593">
    <property type="term" value="P:dendrite self-avoidance"/>
    <property type="evidence" value="ECO:0007669"/>
    <property type="project" value="TreeGrafter"/>
</dbReference>
<sequence>MDDFKENLSFIKLSRSNEGFYVCNASNEVNFTTEEMYLTVYYKPHFEIKEETIWGWEGRLVNMTCVADGKPPPSIRWRVIRENMPITVNIEQNIFPKYFYNSDPRYVLINVTEMTRPLYLSYECDAVNDLGSDTKRIHFREGHVPPPVRNVSAIMITATSATFYIEEAEYFQGPQIHGYVAEYDIRDNYNVTSIHDNRTWSIDWPFTINNLKPNTSYLIRFAAINVVGYSGWSDYMEFYTLEPSPPSTPIWETISELSLNNTLNISEVNQAISWRLSDNNGAPVDYYTLKYCPIDAEKSCKEQKVESDGELKADMTILEQNTTYLIELVAHNYVGYSAPANITITTPAKIIGQARLSAGALIGISVVVVFLCLLVLDLLLLLWRRQGIMATCCCRKNKNKMVSNLQTRDKKGLLKDSHDESERSRNNRPKEYEYNKTTGIITGKHSAV</sequence>
<dbReference type="PROSITE" id="PS50835">
    <property type="entry name" value="IG_LIKE"/>
    <property type="match status" value="1"/>
</dbReference>
<dbReference type="PANTHER" id="PTHR10075">
    <property type="entry name" value="BASIGIN RELATED"/>
    <property type="match status" value="1"/>
</dbReference>
<feature type="region of interest" description="Disordered" evidence="2">
    <location>
        <begin position="412"/>
        <end position="435"/>
    </location>
</feature>
<protein>
    <submittedName>
        <fullName evidence="6">Uncharacterized protein</fullName>
    </submittedName>
</protein>
<gene>
    <name evidence="6" type="ORF">DIATSA_LOCUS6175</name>
</gene>
<evidence type="ECO:0000256" key="1">
    <source>
        <dbReference type="ARBA" id="ARBA00023319"/>
    </source>
</evidence>
<dbReference type="PANTHER" id="PTHR10075:SF100">
    <property type="entry name" value="FASCICLIN-2"/>
    <property type="match status" value="1"/>
</dbReference>
<evidence type="ECO:0000256" key="2">
    <source>
        <dbReference type="SAM" id="MobiDB-lite"/>
    </source>
</evidence>
<dbReference type="PROSITE" id="PS50853">
    <property type="entry name" value="FN3"/>
    <property type="match status" value="2"/>
</dbReference>
<dbReference type="Pfam" id="PF00041">
    <property type="entry name" value="fn3"/>
    <property type="match status" value="2"/>
</dbReference>
<dbReference type="EMBL" id="OU893350">
    <property type="protein sequence ID" value="CAG9788372.1"/>
    <property type="molecule type" value="Genomic_DNA"/>
</dbReference>
<reference evidence="6" key="2">
    <citation type="submission" date="2022-10" db="EMBL/GenBank/DDBJ databases">
        <authorList>
            <consortium name="ENA_rothamsted_submissions"/>
            <consortium name="culmorum"/>
            <person name="King R."/>
        </authorList>
    </citation>
    <scope>NUCLEOTIDE SEQUENCE</scope>
</reference>
<dbReference type="InterPro" id="IPR003961">
    <property type="entry name" value="FN3_dom"/>
</dbReference>
<feature type="compositionally biased region" description="Basic and acidic residues" evidence="2">
    <location>
        <begin position="412"/>
        <end position="434"/>
    </location>
</feature>
<dbReference type="GO" id="GO:0098632">
    <property type="term" value="F:cell-cell adhesion mediator activity"/>
    <property type="evidence" value="ECO:0007669"/>
    <property type="project" value="TreeGrafter"/>
</dbReference>
<dbReference type="GO" id="GO:0005886">
    <property type="term" value="C:plasma membrane"/>
    <property type="evidence" value="ECO:0007669"/>
    <property type="project" value="TreeGrafter"/>
</dbReference>
<dbReference type="Proteomes" id="UP001153714">
    <property type="component" value="Chromosome 19"/>
</dbReference>
<dbReference type="SUPFAM" id="SSF49265">
    <property type="entry name" value="Fibronectin type III"/>
    <property type="match status" value="1"/>
</dbReference>
<evidence type="ECO:0000256" key="3">
    <source>
        <dbReference type="SAM" id="Phobius"/>
    </source>
</evidence>
<reference evidence="6" key="1">
    <citation type="submission" date="2021-12" db="EMBL/GenBank/DDBJ databases">
        <authorList>
            <person name="King R."/>
        </authorList>
    </citation>
    <scope>NUCLEOTIDE SEQUENCE</scope>
</reference>
<dbReference type="InterPro" id="IPR036116">
    <property type="entry name" value="FN3_sf"/>
</dbReference>
<proteinExistence type="predicted"/>
<evidence type="ECO:0000313" key="6">
    <source>
        <dbReference type="EMBL" id="CAG9788372.1"/>
    </source>
</evidence>
<feature type="domain" description="Fibronectin type-III" evidence="5">
    <location>
        <begin position="147"/>
        <end position="243"/>
    </location>
</feature>
<organism evidence="6 7">
    <name type="scientific">Diatraea saccharalis</name>
    <name type="common">sugarcane borer</name>
    <dbReference type="NCBI Taxonomy" id="40085"/>
    <lineage>
        <taxon>Eukaryota</taxon>
        <taxon>Metazoa</taxon>
        <taxon>Ecdysozoa</taxon>
        <taxon>Arthropoda</taxon>
        <taxon>Hexapoda</taxon>
        <taxon>Insecta</taxon>
        <taxon>Pterygota</taxon>
        <taxon>Neoptera</taxon>
        <taxon>Endopterygota</taxon>
        <taxon>Lepidoptera</taxon>
        <taxon>Glossata</taxon>
        <taxon>Ditrysia</taxon>
        <taxon>Pyraloidea</taxon>
        <taxon>Crambidae</taxon>
        <taxon>Crambinae</taxon>
        <taxon>Diatraea</taxon>
    </lineage>
</organism>
<dbReference type="OrthoDB" id="190835at2759"/>
<keyword evidence="3" id="KW-0812">Transmembrane</keyword>
<dbReference type="InterPro" id="IPR007110">
    <property type="entry name" value="Ig-like_dom"/>
</dbReference>
<evidence type="ECO:0000313" key="7">
    <source>
        <dbReference type="Proteomes" id="UP001153714"/>
    </source>
</evidence>
<dbReference type="InterPro" id="IPR036179">
    <property type="entry name" value="Ig-like_dom_sf"/>
</dbReference>
<dbReference type="CDD" id="cd00063">
    <property type="entry name" value="FN3"/>
    <property type="match status" value="2"/>
</dbReference>